<organism evidence="1 2">
    <name type="scientific">Marasmius oreades</name>
    <name type="common">fairy-ring Marasmius</name>
    <dbReference type="NCBI Taxonomy" id="181124"/>
    <lineage>
        <taxon>Eukaryota</taxon>
        <taxon>Fungi</taxon>
        <taxon>Dikarya</taxon>
        <taxon>Basidiomycota</taxon>
        <taxon>Agaricomycotina</taxon>
        <taxon>Agaricomycetes</taxon>
        <taxon>Agaricomycetidae</taxon>
        <taxon>Agaricales</taxon>
        <taxon>Marasmiineae</taxon>
        <taxon>Marasmiaceae</taxon>
        <taxon>Marasmius</taxon>
    </lineage>
</organism>
<reference evidence="1" key="1">
    <citation type="journal article" date="2021" name="Genome Biol. Evol.">
        <title>The assembled and annotated genome of the fairy-ring fungus Marasmius oreades.</title>
        <authorList>
            <person name="Hiltunen M."/>
            <person name="Ament-Velasquez S.L."/>
            <person name="Johannesson H."/>
        </authorList>
    </citation>
    <scope>NUCLEOTIDE SEQUENCE</scope>
    <source>
        <strain evidence="1">03SP1</strain>
    </source>
</reference>
<protein>
    <submittedName>
        <fullName evidence="1">Uncharacterized protein</fullName>
    </submittedName>
</protein>
<evidence type="ECO:0000313" key="1">
    <source>
        <dbReference type="EMBL" id="KAG7090297.1"/>
    </source>
</evidence>
<comment type="caution">
    <text evidence="1">The sequence shown here is derived from an EMBL/GenBank/DDBJ whole genome shotgun (WGS) entry which is preliminary data.</text>
</comment>
<dbReference type="OrthoDB" id="6017046at2759"/>
<sequence length="432" mass="48708">MANPDGHNGYSNGEKPMDDDLKEALRVMAPEMLREDQARARLKAKFNYAIGRSKYFQLLKKFYIPTACKNSKAMPPEVIKTVIIEKLDDDISGRSGPNTIQNRLSRDHVPLPRDTIRAVMKEVQEPGAARGRMPGYGQPKIARGHLLVIGPFQEIHTDGFEKFARQALQMGAISIGVYGFRDHIGFIHMMKAVPDARDGAAVGHLHLDMIVAAGHRAAVQMTYDLGHETKEMRRQQHTIREQCSSLDPNEVPVVWETKSTHNIVIESTWKWLRQYIGKGIREIIEEGKTNGLFCQSNPNHVDLFHWLFPKLIQSSLDDFVAYWNSHKVRRQTNSPLPSGVTPRHVMECPEEFGLVSGAINVPVELIAELRAQLPPHDEVFQWVDNDFDAIADVAFRVTGSPSLVGPKAMRNAWTIFGQMAEVIAQLHCELQE</sequence>
<dbReference type="PANTHER" id="PTHR46791">
    <property type="entry name" value="EXPRESSED PROTEIN"/>
    <property type="match status" value="1"/>
</dbReference>
<evidence type="ECO:0000313" key="2">
    <source>
        <dbReference type="Proteomes" id="UP001049176"/>
    </source>
</evidence>
<dbReference type="Proteomes" id="UP001049176">
    <property type="component" value="Chromosome 7"/>
</dbReference>
<proteinExistence type="predicted"/>
<dbReference type="RefSeq" id="XP_043006767.1">
    <property type="nucleotide sequence ID" value="XM_043156952.1"/>
</dbReference>
<accession>A0A9P7RV78</accession>
<keyword evidence="2" id="KW-1185">Reference proteome</keyword>
<dbReference type="PANTHER" id="PTHR46791:SF5">
    <property type="entry name" value="CLR5 DOMAIN-CONTAINING PROTEIN-RELATED"/>
    <property type="match status" value="1"/>
</dbReference>
<dbReference type="KEGG" id="more:E1B28_011894"/>
<gene>
    <name evidence="1" type="ORF">E1B28_011894</name>
</gene>
<name>A0A9P7RV78_9AGAR</name>
<dbReference type="EMBL" id="CM032187">
    <property type="protein sequence ID" value="KAG7090297.1"/>
    <property type="molecule type" value="Genomic_DNA"/>
</dbReference>
<dbReference type="GeneID" id="66080969"/>
<dbReference type="AlphaFoldDB" id="A0A9P7RV78"/>